<dbReference type="Proteomes" id="UP000008783">
    <property type="component" value="Unassembled WGS sequence"/>
</dbReference>
<dbReference type="GeneID" id="13541305"/>
<dbReference type="InParanoid" id="H6QTM8"/>
<proteinExistence type="predicted"/>
<dbReference type="HOGENOM" id="CLU_2607153_0_0_1"/>
<reference evidence="2" key="1">
    <citation type="journal article" date="2011" name="Proc. Natl. Acad. Sci. U.S.A.">
        <title>Obligate biotrophy features unraveled by the genomic analysis of rust fungi.</title>
        <authorList>
            <person name="Duplessis S."/>
            <person name="Cuomo C.A."/>
            <person name="Lin Y.-C."/>
            <person name="Aerts A."/>
            <person name="Tisserant E."/>
            <person name="Veneault-Fourrey C."/>
            <person name="Joly D.L."/>
            <person name="Hacquard S."/>
            <person name="Amselem J."/>
            <person name="Cantarel B.L."/>
            <person name="Chiu R."/>
            <person name="Coutinho P.M."/>
            <person name="Feau N."/>
            <person name="Field M."/>
            <person name="Frey P."/>
            <person name="Gelhaye E."/>
            <person name="Goldberg J."/>
            <person name="Grabherr M.G."/>
            <person name="Kodira C.D."/>
            <person name="Kohler A."/>
            <person name="Kuees U."/>
            <person name="Lindquist E.A."/>
            <person name="Lucas S.M."/>
            <person name="Mago R."/>
            <person name="Mauceli E."/>
            <person name="Morin E."/>
            <person name="Murat C."/>
            <person name="Pangilinan J.L."/>
            <person name="Park R."/>
            <person name="Pearson M."/>
            <person name="Quesneville H."/>
            <person name="Rouhier N."/>
            <person name="Sakthikumar S."/>
            <person name="Salamov A.A."/>
            <person name="Schmutz J."/>
            <person name="Selles B."/>
            <person name="Shapiro H."/>
            <person name="Tanguay P."/>
            <person name="Tuskan G.A."/>
            <person name="Henrissat B."/>
            <person name="Van de Peer Y."/>
            <person name="Rouze P."/>
            <person name="Ellis J.G."/>
            <person name="Dodds P.N."/>
            <person name="Schein J.E."/>
            <person name="Zhong S."/>
            <person name="Hamelin R.C."/>
            <person name="Grigoriev I.V."/>
            <person name="Szabo L.J."/>
            <person name="Martin F."/>
        </authorList>
    </citation>
    <scope>NUCLEOTIDE SEQUENCE [LARGE SCALE GENOMIC DNA]</scope>
    <source>
        <strain evidence="2">CRL 75-36-700-3 / race SCCL</strain>
    </source>
</reference>
<gene>
    <name evidence="1" type="ORF">PGTG_22065</name>
</gene>
<keyword evidence="2" id="KW-1185">Reference proteome</keyword>
<organism evidence="1 2">
    <name type="scientific">Puccinia graminis f. sp. tritici (strain CRL 75-36-700-3 / race SCCL)</name>
    <name type="common">Black stem rust fungus</name>
    <dbReference type="NCBI Taxonomy" id="418459"/>
    <lineage>
        <taxon>Eukaryota</taxon>
        <taxon>Fungi</taxon>
        <taxon>Dikarya</taxon>
        <taxon>Basidiomycota</taxon>
        <taxon>Pucciniomycotina</taxon>
        <taxon>Pucciniomycetes</taxon>
        <taxon>Pucciniales</taxon>
        <taxon>Pucciniaceae</taxon>
        <taxon>Puccinia</taxon>
    </lineage>
</organism>
<evidence type="ECO:0000313" key="1">
    <source>
        <dbReference type="EMBL" id="EHS64239.1"/>
    </source>
</evidence>
<dbReference type="RefSeq" id="XP_003889142.1">
    <property type="nucleotide sequence ID" value="XM_003889093.1"/>
</dbReference>
<name>H6QTM8_PUCGT</name>
<dbReference type="AlphaFoldDB" id="H6QTM8"/>
<dbReference type="EMBL" id="DS178317">
    <property type="protein sequence ID" value="EHS64239.1"/>
    <property type="molecule type" value="Genomic_DNA"/>
</dbReference>
<dbReference type="VEuPathDB" id="FungiDB:PGTG_22065"/>
<sequence>MSACWIPQDIVVKFGILWISGPRAQQTWNLSVAHLGFENRYPQVASDNNELLDSKFKDIINLEYDRQYPQVASSDNNEW</sequence>
<protein>
    <submittedName>
        <fullName evidence="1">Uncharacterized protein</fullName>
    </submittedName>
</protein>
<evidence type="ECO:0000313" key="2">
    <source>
        <dbReference type="Proteomes" id="UP000008783"/>
    </source>
</evidence>
<dbReference type="KEGG" id="pgr:PGTG_22065"/>
<accession>H6QTM8</accession>